<dbReference type="InterPro" id="IPR004273">
    <property type="entry name" value="Dynein_heavy_D6_P-loop"/>
</dbReference>
<organism evidence="20 21">
    <name type="scientific">Chrysophaeum taylorii</name>
    <dbReference type="NCBI Taxonomy" id="2483200"/>
    <lineage>
        <taxon>Eukaryota</taxon>
        <taxon>Sar</taxon>
        <taxon>Stramenopiles</taxon>
        <taxon>Ochrophyta</taxon>
        <taxon>Pelagophyceae</taxon>
        <taxon>Pelagomonadales</taxon>
        <taxon>Pelagomonadaceae</taxon>
        <taxon>Chrysophaeum</taxon>
    </lineage>
</organism>
<dbReference type="PANTHER" id="PTHR22878">
    <property type="entry name" value="DYNEIN HEAVY CHAIN 6, AXONEMAL-LIKE-RELATED"/>
    <property type="match status" value="1"/>
</dbReference>
<dbReference type="InterPro" id="IPR041658">
    <property type="entry name" value="AAA_lid_11"/>
</dbReference>
<evidence type="ECO:0000256" key="3">
    <source>
        <dbReference type="ARBA" id="ARBA00022701"/>
    </source>
</evidence>
<keyword evidence="6" id="KW-0067">ATP-binding</keyword>
<dbReference type="InterPro" id="IPR027417">
    <property type="entry name" value="P-loop_NTPase"/>
</dbReference>
<feature type="domain" description="Dynein heavy chain region D6 P-loop" evidence="15">
    <location>
        <begin position="1167"/>
        <end position="1290"/>
    </location>
</feature>
<dbReference type="GO" id="GO:0005524">
    <property type="term" value="F:ATP binding"/>
    <property type="evidence" value="ECO:0007669"/>
    <property type="project" value="UniProtKB-KW"/>
</dbReference>
<evidence type="ECO:0000256" key="10">
    <source>
        <dbReference type="ARBA" id="ARBA00023175"/>
    </source>
</evidence>
<dbReference type="Pfam" id="PF18198">
    <property type="entry name" value="AAA_lid_11"/>
    <property type="match status" value="1"/>
</dbReference>
<feature type="region of interest" description="Disordered" evidence="14">
    <location>
        <begin position="962"/>
        <end position="986"/>
    </location>
</feature>
<keyword evidence="11" id="KW-0206">Cytoskeleton</keyword>
<keyword evidence="5" id="KW-0547">Nucleotide-binding</keyword>
<dbReference type="EMBL" id="JAQMWT010000036">
    <property type="protein sequence ID" value="KAJ8613144.1"/>
    <property type="molecule type" value="Genomic_DNA"/>
</dbReference>
<dbReference type="Gene3D" id="6.10.140.1060">
    <property type="match status" value="1"/>
</dbReference>
<evidence type="ECO:0000259" key="18">
    <source>
        <dbReference type="Pfam" id="PF12781"/>
    </source>
</evidence>
<evidence type="ECO:0000256" key="12">
    <source>
        <dbReference type="ARBA" id="ARBA00023273"/>
    </source>
</evidence>
<accession>A0AAD7UPH5</accession>
<keyword evidence="9" id="KW-0969">Cilium</keyword>
<dbReference type="Gene3D" id="3.40.50.300">
    <property type="entry name" value="P-loop containing nucleotide triphosphate hydrolases"/>
    <property type="match status" value="3"/>
</dbReference>
<feature type="domain" description="Dynein heavy chain ATP-binding dynein motor region" evidence="18">
    <location>
        <begin position="674"/>
        <end position="895"/>
    </location>
</feature>
<feature type="coiled-coil region" evidence="13">
    <location>
        <begin position="518"/>
        <end position="566"/>
    </location>
</feature>
<evidence type="ECO:0000256" key="8">
    <source>
        <dbReference type="ARBA" id="ARBA00023054"/>
    </source>
</evidence>
<keyword evidence="21" id="KW-1185">Reference proteome</keyword>
<evidence type="ECO:0000313" key="21">
    <source>
        <dbReference type="Proteomes" id="UP001230188"/>
    </source>
</evidence>
<dbReference type="Gene3D" id="1.10.8.720">
    <property type="entry name" value="Region D6 of dynein motor"/>
    <property type="match status" value="1"/>
</dbReference>
<reference evidence="20" key="1">
    <citation type="submission" date="2023-01" db="EMBL/GenBank/DDBJ databases">
        <title>Metagenome sequencing of chrysophaentin producing Chrysophaeum taylorii.</title>
        <authorList>
            <person name="Davison J."/>
            <person name="Bewley C."/>
        </authorList>
    </citation>
    <scope>NUCLEOTIDE SEQUENCE</scope>
    <source>
        <strain evidence="20">NIES-1699</strain>
    </source>
</reference>
<keyword evidence="3" id="KW-0493">Microtubule</keyword>
<evidence type="ECO:0000313" key="20">
    <source>
        <dbReference type="EMBL" id="KAJ8613144.1"/>
    </source>
</evidence>
<keyword evidence="7" id="KW-0243">Dynein</keyword>
<evidence type="ECO:0008006" key="22">
    <source>
        <dbReference type="Google" id="ProtNLM"/>
    </source>
</evidence>
<protein>
    <recommendedName>
        <fullName evidence="22">Dynein heavy chain</fullName>
    </recommendedName>
</protein>
<keyword evidence="12" id="KW-0966">Cell projection</keyword>
<dbReference type="GO" id="GO:0051959">
    <property type="term" value="F:dynein light intermediate chain binding"/>
    <property type="evidence" value="ECO:0007669"/>
    <property type="project" value="InterPro"/>
</dbReference>
<evidence type="ECO:0000256" key="9">
    <source>
        <dbReference type="ARBA" id="ARBA00023069"/>
    </source>
</evidence>
<dbReference type="Pfam" id="PF12781">
    <property type="entry name" value="AAA_9"/>
    <property type="match status" value="1"/>
</dbReference>
<dbReference type="FunFam" id="3.40.50.300:FF:000049">
    <property type="entry name" value="Dynein, axonemal, heavy chain 5"/>
    <property type="match status" value="1"/>
</dbReference>
<dbReference type="InterPro" id="IPR035706">
    <property type="entry name" value="AAA_9"/>
</dbReference>
<name>A0AAD7UPH5_9STRA</name>
<keyword evidence="10" id="KW-0505">Motor protein</keyword>
<gene>
    <name evidence="20" type="ORF">CTAYLR_004792</name>
</gene>
<evidence type="ECO:0000259" key="15">
    <source>
        <dbReference type="Pfam" id="PF03028"/>
    </source>
</evidence>
<dbReference type="Pfam" id="PF12780">
    <property type="entry name" value="AAA_8"/>
    <property type="match status" value="1"/>
</dbReference>
<dbReference type="GO" id="GO:0005930">
    <property type="term" value="C:axoneme"/>
    <property type="evidence" value="ECO:0007669"/>
    <property type="project" value="UniProtKB-SubCell"/>
</dbReference>
<dbReference type="Pfam" id="PF03028">
    <property type="entry name" value="Dynein_heavy"/>
    <property type="match status" value="1"/>
</dbReference>
<comment type="subcellular location">
    <subcellularLocation>
        <location evidence="1">Cytoplasm</location>
        <location evidence="1">Cytoskeleton</location>
        <location evidence="1">Cilium axoneme</location>
    </subcellularLocation>
</comment>
<evidence type="ECO:0000256" key="11">
    <source>
        <dbReference type="ARBA" id="ARBA00023212"/>
    </source>
</evidence>
<dbReference type="InterPro" id="IPR042219">
    <property type="entry name" value="AAA_lid_11_sf"/>
</dbReference>
<feature type="domain" description="Dynein heavy chain AAA module D4" evidence="17">
    <location>
        <begin position="2"/>
        <end position="251"/>
    </location>
</feature>
<dbReference type="FunFam" id="3.40.50.300:FF:002141">
    <property type="entry name" value="Dynein heavy chain"/>
    <property type="match status" value="1"/>
</dbReference>
<dbReference type="GO" id="GO:0030286">
    <property type="term" value="C:dynein complex"/>
    <property type="evidence" value="ECO:0007669"/>
    <property type="project" value="UniProtKB-KW"/>
</dbReference>
<dbReference type="InterPro" id="IPR024743">
    <property type="entry name" value="Dynein_HC_stalk"/>
</dbReference>
<evidence type="ECO:0000256" key="14">
    <source>
        <dbReference type="SAM" id="MobiDB-lite"/>
    </source>
</evidence>
<keyword evidence="4" id="KW-0677">Repeat</keyword>
<keyword evidence="8 13" id="KW-0175">Coiled coil</keyword>
<comment type="caution">
    <text evidence="20">The sequence shown here is derived from an EMBL/GenBank/DDBJ whole genome shotgun (WGS) entry which is preliminary data.</text>
</comment>
<evidence type="ECO:0000256" key="2">
    <source>
        <dbReference type="ARBA" id="ARBA00022490"/>
    </source>
</evidence>
<dbReference type="PANTHER" id="PTHR22878:SF69">
    <property type="entry name" value="DYNEIN HEAVY CHAIN"/>
    <property type="match status" value="1"/>
</dbReference>
<dbReference type="Gene3D" id="1.10.8.1220">
    <property type="match status" value="1"/>
</dbReference>
<dbReference type="GO" id="GO:0007018">
    <property type="term" value="P:microtubule-based movement"/>
    <property type="evidence" value="ECO:0007669"/>
    <property type="project" value="InterPro"/>
</dbReference>
<dbReference type="Proteomes" id="UP001230188">
    <property type="component" value="Unassembled WGS sequence"/>
</dbReference>
<feature type="domain" description="Dynein heavy chain coiled coil stalk" evidence="16">
    <location>
        <begin position="304"/>
        <end position="638"/>
    </location>
</feature>
<dbReference type="GO" id="GO:0008569">
    <property type="term" value="F:minus-end-directed microtubule motor activity"/>
    <property type="evidence" value="ECO:0007669"/>
    <property type="project" value="InterPro"/>
</dbReference>
<dbReference type="InterPro" id="IPR026983">
    <property type="entry name" value="DHC"/>
</dbReference>
<proteinExistence type="predicted"/>
<evidence type="ECO:0000259" key="16">
    <source>
        <dbReference type="Pfam" id="PF12777"/>
    </source>
</evidence>
<evidence type="ECO:0000256" key="1">
    <source>
        <dbReference type="ARBA" id="ARBA00004430"/>
    </source>
</evidence>
<dbReference type="Pfam" id="PF12777">
    <property type="entry name" value="MT"/>
    <property type="match status" value="1"/>
</dbReference>
<evidence type="ECO:0000256" key="4">
    <source>
        <dbReference type="ARBA" id="ARBA00022737"/>
    </source>
</evidence>
<evidence type="ECO:0000256" key="13">
    <source>
        <dbReference type="SAM" id="Coils"/>
    </source>
</evidence>
<evidence type="ECO:0000259" key="19">
    <source>
        <dbReference type="Pfam" id="PF18198"/>
    </source>
</evidence>
<feature type="domain" description="Dynein heavy chain AAA lid" evidence="19">
    <location>
        <begin position="1323"/>
        <end position="1366"/>
    </location>
</feature>
<sequence length="1368" mass="153681">MRHICRISRIVLNEGGHALLVGVGGSGKQSLSRLAAFICQYTVVQIVISSTYGISDLKEDLKGMYNKAGLKEEGVLFLLTDSQITNERFLISLNDLLASGNVPDLFATDEVDNIVNSVASRVKSAGIDPTRSNCWDFFIHEIRRNLHVVLAFSPVGDDFRTRARKFPALVTATVIDWFQPWPEEALLSVGQRFLAELDIGAPATRTAIETFMPYSFIEVNKLAREFQRTERRHVYTTPKSFLELLKLYQVLLLSKREDSDKAIQRLKSGLRKMEDTFIQQRFFPISSFILLLRLNPSEAVVSIEQNLKITLDDAEQKKTVAEGIAETVSKEKAIVEIETAKAEEEQKNVSIIQRDVSEKQKSTAEDLAKAEPAVEAAMAALDTLDAKALAECKTMVKPPQGVDDIFVATMCLLADIYPAVLHNKRKVKDRSWDAAKKQCLGNIKEYIEYLKLLKVKIDESADLSVQMKEVRPYLALEHFKPEVIAGKNSAAAGLTSFVLNIVTYYDIVITVEPKRLALAEANTQLEEANARLTRVEGEVAELQAKLAELTENLRIADIEKQEALDAVDKGQRKLDLAQRLTSALASENERWKESVVQMEQAKSLLTGDVLLASAFISYAGPFTKSFRDKLMVENFYEYLKKQLQAGAGENAEIPLSLEYNPMVILTTDAEVAVWNQDGLPADPVSTENGAILCNTNRWPLIIDPQLQGIAWLRNKESAPSRNLQVVRLGQKDMMRKLERALENGTTILIENLAESLDAVLSPVIQRATIKRGRTLYVKLGDTEVEFHDDFRLLLHSKLGNPHFPPEVQAETTLINFTVTQSGLSDQLLSLVVRKEREDLAELAESLVKQQNGFKIKMKELEDSILEKLASAEGDITEDVALIEGLEETKSISIDINKKSAVAKATQANIRVTSNKYKNVADRSSQLFFLMNDLSKIHSYYVYSLVAFTKVFYRGIDLVTEKKKSKEGDEAPEGEDDAEEEEEVVEKTDEELAARCIELMDSITMTTFNYIRRGLFEKDKLTVATMVTLSIAVSTEALSFDDVQYLYLGKVVPDPGNMGPLHEWMPEAIWPRVKALEGLKRFQGLGDNMHSDSDEWQAWFDNPIPETAKLPGDYQKQCTPFDRLILLRALRPDRITTALTTYIGETMGSEYVFQAPFDMAATYEETSNQTPVFFVLFPGVDPTPWVENLGRTLGISQEAGTFMNISMGQGQEKPAEAVLERYAKSGGWVKIRVMLQNCHLMTSWVPKLERLLEVVQENAHESFRCFVSAEPPGMQGMKNMPESLLQSCIKVSNEAPADIKSNLTRAWANFSQDIIEGCKKPIEFRACLFSLCWFHSIVLGRRRFGSQGWSRKYSNNQRAWSMCCYFVAS</sequence>
<evidence type="ECO:0000259" key="17">
    <source>
        <dbReference type="Pfam" id="PF12780"/>
    </source>
</evidence>
<dbReference type="InterPro" id="IPR024317">
    <property type="entry name" value="Dynein_heavy_chain_D4_dom"/>
</dbReference>
<evidence type="ECO:0000256" key="6">
    <source>
        <dbReference type="ARBA" id="ARBA00022840"/>
    </source>
</evidence>
<evidence type="ECO:0000256" key="7">
    <source>
        <dbReference type="ARBA" id="ARBA00023017"/>
    </source>
</evidence>
<dbReference type="GO" id="GO:0005874">
    <property type="term" value="C:microtubule"/>
    <property type="evidence" value="ECO:0007669"/>
    <property type="project" value="UniProtKB-KW"/>
</dbReference>
<dbReference type="SUPFAM" id="SSF52540">
    <property type="entry name" value="P-loop containing nucleoside triphosphate hydrolases"/>
    <property type="match status" value="1"/>
</dbReference>
<dbReference type="Gene3D" id="1.20.920.20">
    <property type="match status" value="1"/>
</dbReference>
<feature type="compositionally biased region" description="Acidic residues" evidence="14">
    <location>
        <begin position="969"/>
        <end position="983"/>
    </location>
</feature>
<dbReference type="GO" id="GO:0045505">
    <property type="term" value="F:dynein intermediate chain binding"/>
    <property type="evidence" value="ECO:0007669"/>
    <property type="project" value="InterPro"/>
</dbReference>
<evidence type="ECO:0000256" key="5">
    <source>
        <dbReference type="ARBA" id="ARBA00022741"/>
    </source>
</evidence>
<keyword evidence="2" id="KW-0963">Cytoplasm</keyword>